<feature type="domain" description="Aminoglycoside phosphotransferase" evidence="1">
    <location>
        <begin position="124"/>
        <end position="167"/>
    </location>
</feature>
<protein>
    <recommendedName>
        <fullName evidence="1">Aminoglycoside phosphotransferase domain-containing protein</fullName>
    </recommendedName>
</protein>
<organism evidence="2 3">
    <name type="scientific">Enterococcus termitis</name>
    <dbReference type="NCBI Taxonomy" id="332950"/>
    <lineage>
        <taxon>Bacteria</taxon>
        <taxon>Bacillati</taxon>
        <taxon>Bacillota</taxon>
        <taxon>Bacilli</taxon>
        <taxon>Lactobacillales</taxon>
        <taxon>Enterococcaceae</taxon>
        <taxon>Enterococcus</taxon>
    </lineage>
</organism>
<keyword evidence="3" id="KW-1185">Reference proteome</keyword>
<reference evidence="3" key="1">
    <citation type="submission" date="2016-09" db="EMBL/GenBank/DDBJ databases">
        <authorList>
            <person name="Gulvik C.A."/>
        </authorList>
    </citation>
    <scope>NUCLEOTIDE SEQUENCE [LARGE SCALE GENOMIC DNA]</scope>
    <source>
        <strain evidence="3">LMG 8895</strain>
    </source>
</reference>
<dbReference type="AlphaFoldDB" id="A0A1E5H4X6"/>
<proteinExistence type="predicted"/>
<dbReference type="InterPro" id="IPR002575">
    <property type="entry name" value="Aminoglycoside_PTrfase"/>
</dbReference>
<dbReference type="Gene3D" id="3.90.1200.10">
    <property type="match status" value="1"/>
</dbReference>
<evidence type="ECO:0000313" key="2">
    <source>
        <dbReference type="EMBL" id="OEG19895.1"/>
    </source>
</evidence>
<comment type="caution">
    <text evidence="2">The sequence shown here is derived from an EMBL/GenBank/DDBJ whole genome shotgun (WGS) entry which is preliminary data.</text>
</comment>
<dbReference type="SUPFAM" id="SSF56112">
    <property type="entry name" value="Protein kinase-like (PK-like)"/>
    <property type="match status" value="1"/>
</dbReference>
<evidence type="ECO:0000259" key="1">
    <source>
        <dbReference type="Pfam" id="PF01636"/>
    </source>
</evidence>
<gene>
    <name evidence="2" type="ORF">BCR25_13965</name>
</gene>
<dbReference type="InterPro" id="IPR011009">
    <property type="entry name" value="Kinase-like_dom_sf"/>
</dbReference>
<dbReference type="EMBL" id="MIJY01000002">
    <property type="protein sequence ID" value="OEG19895.1"/>
    <property type="molecule type" value="Genomic_DNA"/>
</dbReference>
<dbReference type="Pfam" id="PF01636">
    <property type="entry name" value="APH"/>
    <property type="match status" value="1"/>
</dbReference>
<name>A0A1E5H4X6_9ENTE</name>
<dbReference type="Proteomes" id="UP000095094">
    <property type="component" value="Unassembled WGS sequence"/>
</dbReference>
<evidence type="ECO:0000313" key="3">
    <source>
        <dbReference type="Proteomes" id="UP000095094"/>
    </source>
</evidence>
<accession>A0A1E5H4X6</accession>
<sequence>MKGDILLNDFEKGNMSTITKKGNTIYKSKPYNSQTMKRFLNYMERYNLNMPRYLGETADKIHLSYVKGNSIHINIDSIPFEEKVVMINSAAQLLATFHKATENFLILEEDKYFLSYNGSLEIDVICHNDFAPYNLTFENFEAIGIIDFDTICPAPREWDIAYALYRFILIDKNRESEYQELIKLFLKAYNYTKDTDFFPIVIERIQALISLFDDEISKNNHSFIAMERDGHKKFYLEEIQRISNIWTSRDNV</sequence>